<dbReference type="CDD" id="cd02440">
    <property type="entry name" value="AdoMet_MTases"/>
    <property type="match status" value="1"/>
</dbReference>
<keyword evidence="1" id="KW-0597">Phosphoprotein</keyword>
<name>A0ABP0WAQ2_9BRYO</name>
<dbReference type="Pfam" id="PF05724">
    <property type="entry name" value="TPMT"/>
    <property type="match status" value="1"/>
</dbReference>
<keyword evidence="3" id="KW-0808">Transferase</keyword>
<evidence type="ECO:0000313" key="5">
    <source>
        <dbReference type="EMBL" id="CAK9263884.1"/>
    </source>
</evidence>
<keyword evidence="4" id="KW-0949">S-adenosyl-L-methionine</keyword>
<sequence>MGGLRLFVLKTSFLLAPLRRQHETLNPKLCTNKWNTEAKQQLGTLLMITRVVATLQVITRLQHRYQARGAKLGTMEASITQEAQRSRLRELVRTLPNDTSWEQAWQEGISPWNLRGVTPAITHLVKENNLREGRYLVPGCGLGYDVVALASEKRHVVGLDISKTSLEKARELASGNPNAQFVEFVNADFFTYVPPAAAAAFDAIFDYTFFCALDPSLRPEWAKKTAELLAVDGELITLVYPLGEYEGGPPYAVSLQAYEEVLHPWGLTVSSCNDDIPSVEARKGREKLVRWIRLAAKA</sequence>
<dbReference type="Proteomes" id="UP001497444">
    <property type="component" value="Chromosome 16"/>
</dbReference>
<protein>
    <recommendedName>
        <fullName evidence="7">Thiol methyltransferase 2</fullName>
    </recommendedName>
</protein>
<dbReference type="Gene3D" id="3.40.50.150">
    <property type="entry name" value="Vaccinia Virus protein VP39"/>
    <property type="match status" value="1"/>
</dbReference>
<dbReference type="InterPro" id="IPR029063">
    <property type="entry name" value="SAM-dependent_MTases_sf"/>
</dbReference>
<dbReference type="EMBL" id="OZ020111">
    <property type="protein sequence ID" value="CAK9263884.1"/>
    <property type="molecule type" value="Genomic_DNA"/>
</dbReference>
<evidence type="ECO:0000313" key="6">
    <source>
        <dbReference type="Proteomes" id="UP001497444"/>
    </source>
</evidence>
<dbReference type="InterPro" id="IPR008854">
    <property type="entry name" value="TPMT"/>
</dbReference>
<gene>
    <name evidence="5" type="ORF">CSSPJE1EN1_LOCUS9362</name>
</gene>
<proteinExistence type="predicted"/>
<evidence type="ECO:0000256" key="4">
    <source>
        <dbReference type="ARBA" id="ARBA00022691"/>
    </source>
</evidence>
<organism evidence="5 6">
    <name type="scientific">Sphagnum jensenii</name>
    <dbReference type="NCBI Taxonomy" id="128206"/>
    <lineage>
        <taxon>Eukaryota</taxon>
        <taxon>Viridiplantae</taxon>
        <taxon>Streptophyta</taxon>
        <taxon>Embryophyta</taxon>
        <taxon>Bryophyta</taxon>
        <taxon>Sphagnophytina</taxon>
        <taxon>Sphagnopsida</taxon>
        <taxon>Sphagnales</taxon>
        <taxon>Sphagnaceae</taxon>
        <taxon>Sphagnum</taxon>
    </lineage>
</organism>
<dbReference type="PANTHER" id="PTHR32183:SF11">
    <property type="entry name" value="THIOL METHYLTRANSFERASE 2-RELATED"/>
    <property type="match status" value="1"/>
</dbReference>
<reference evidence="5" key="1">
    <citation type="submission" date="2024-02" db="EMBL/GenBank/DDBJ databases">
        <authorList>
            <consortium name="ELIXIR-Norway"/>
            <consortium name="Elixir Norway"/>
        </authorList>
    </citation>
    <scope>NUCLEOTIDE SEQUENCE</scope>
</reference>
<evidence type="ECO:0000256" key="2">
    <source>
        <dbReference type="ARBA" id="ARBA00022603"/>
    </source>
</evidence>
<evidence type="ECO:0008006" key="7">
    <source>
        <dbReference type="Google" id="ProtNLM"/>
    </source>
</evidence>
<evidence type="ECO:0000256" key="3">
    <source>
        <dbReference type="ARBA" id="ARBA00022679"/>
    </source>
</evidence>
<accession>A0ABP0WAQ2</accession>
<keyword evidence="6" id="KW-1185">Reference proteome</keyword>
<evidence type="ECO:0000256" key="1">
    <source>
        <dbReference type="ARBA" id="ARBA00022553"/>
    </source>
</evidence>
<keyword evidence="2" id="KW-0489">Methyltransferase</keyword>
<dbReference type="PANTHER" id="PTHR32183">
    <property type="match status" value="1"/>
</dbReference>
<dbReference type="SUPFAM" id="SSF53335">
    <property type="entry name" value="S-adenosyl-L-methionine-dependent methyltransferases"/>
    <property type="match status" value="1"/>
</dbReference>
<dbReference type="PROSITE" id="PS51585">
    <property type="entry name" value="SAM_MT_TPMT"/>
    <property type="match status" value="1"/>
</dbReference>